<feature type="non-terminal residue" evidence="1">
    <location>
        <position position="1"/>
    </location>
</feature>
<reference evidence="1" key="1">
    <citation type="submission" date="2023-03" db="EMBL/GenBank/DDBJ databases">
        <title>Massive genome expansion in bonnet fungi (Mycena s.s.) driven by repeated elements and novel gene families across ecological guilds.</title>
        <authorList>
            <consortium name="Lawrence Berkeley National Laboratory"/>
            <person name="Harder C.B."/>
            <person name="Miyauchi S."/>
            <person name="Viragh M."/>
            <person name="Kuo A."/>
            <person name="Thoen E."/>
            <person name="Andreopoulos B."/>
            <person name="Lu D."/>
            <person name="Skrede I."/>
            <person name="Drula E."/>
            <person name="Henrissat B."/>
            <person name="Morin E."/>
            <person name="Kohler A."/>
            <person name="Barry K."/>
            <person name="LaButti K."/>
            <person name="Morin E."/>
            <person name="Salamov A."/>
            <person name="Lipzen A."/>
            <person name="Mereny Z."/>
            <person name="Hegedus B."/>
            <person name="Baldrian P."/>
            <person name="Stursova M."/>
            <person name="Weitz H."/>
            <person name="Taylor A."/>
            <person name="Grigoriev I.V."/>
            <person name="Nagy L.G."/>
            <person name="Martin F."/>
            <person name="Kauserud H."/>
        </authorList>
    </citation>
    <scope>NUCLEOTIDE SEQUENCE</scope>
    <source>
        <strain evidence="1">CBHHK182m</strain>
    </source>
</reference>
<protein>
    <submittedName>
        <fullName evidence="1">Uncharacterized protein</fullName>
    </submittedName>
</protein>
<gene>
    <name evidence="1" type="ORF">B0H16DRAFT_1347589</name>
</gene>
<dbReference type="AlphaFoldDB" id="A0AAD7DY88"/>
<dbReference type="Proteomes" id="UP001215598">
    <property type="component" value="Unassembled WGS sequence"/>
</dbReference>
<sequence>TSPEHVLDLALSRLQAVGIKLVEWRDLVDRRLGVPALIKDYSYLVPDALVLQASHVLTNLGLPFAPPTKFEISVSGDFAARGHSHRITQYLDSFRLQHLVIYPQSFATLADSELEEGPPSHLLSPGCAPVLVPTAPAVYASILRMMLQYDEFHPTMSILQSQLSELIGYHLLGLSDGFIDIHDDQEWERWDVDSGTNEKRKRNPAAYGRIKRQLSAILPSVSHIHSRGQ</sequence>
<name>A0AAD7DY88_9AGAR</name>
<dbReference type="EMBL" id="JARKIB010000515">
    <property type="protein sequence ID" value="KAJ7702530.1"/>
    <property type="molecule type" value="Genomic_DNA"/>
</dbReference>
<comment type="caution">
    <text evidence="1">The sequence shown here is derived from an EMBL/GenBank/DDBJ whole genome shotgun (WGS) entry which is preliminary data.</text>
</comment>
<evidence type="ECO:0000313" key="2">
    <source>
        <dbReference type="Proteomes" id="UP001215598"/>
    </source>
</evidence>
<proteinExistence type="predicted"/>
<accession>A0AAD7DY88</accession>
<evidence type="ECO:0000313" key="1">
    <source>
        <dbReference type="EMBL" id="KAJ7702530.1"/>
    </source>
</evidence>
<keyword evidence="2" id="KW-1185">Reference proteome</keyword>
<organism evidence="1 2">
    <name type="scientific">Mycena metata</name>
    <dbReference type="NCBI Taxonomy" id="1033252"/>
    <lineage>
        <taxon>Eukaryota</taxon>
        <taxon>Fungi</taxon>
        <taxon>Dikarya</taxon>
        <taxon>Basidiomycota</taxon>
        <taxon>Agaricomycotina</taxon>
        <taxon>Agaricomycetes</taxon>
        <taxon>Agaricomycetidae</taxon>
        <taxon>Agaricales</taxon>
        <taxon>Marasmiineae</taxon>
        <taxon>Mycenaceae</taxon>
        <taxon>Mycena</taxon>
    </lineage>
</organism>